<dbReference type="Proteomes" id="UP000005242">
    <property type="component" value="Unassembled WGS sequence"/>
</dbReference>
<dbReference type="Pfam" id="PF00887">
    <property type="entry name" value="ACBP"/>
    <property type="match status" value="1"/>
</dbReference>
<dbReference type="PRINTS" id="PR00689">
    <property type="entry name" value="ACOABINDINGP"/>
</dbReference>
<gene>
    <name evidence="3" type="ORF">WALSEDRAFT_6022</name>
</gene>
<dbReference type="STRING" id="671144.I4YBR2"/>
<dbReference type="PANTHER" id="PTHR23310:SF133">
    <property type="entry name" value="COA BINDING PROTEIN, PUTATIVE (AFU_ORTHOLOGUE AFUA_1G12300)-RELATED"/>
    <property type="match status" value="1"/>
</dbReference>
<reference evidence="3 4" key="1">
    <citation type="journal article" date="2012" name="Fungal Genet. Biol.">
        <title>The genome of the xerotolerant mold Wallemia sebi reveals adaptations to osmotic stress and suggests cryptic sexual reproduction.</title>
        <authorList>
            <person name="Padamsee M."/>
            <person name="Kumar T.K.A."/>
            <person name="Riley R."/>
            <person name="Binder M."/>
            <person name="Boyd A."/>
            <person name="Calvo A.M."/>
            <person name="Furukawa K."/>
            <person name="Hesse C."/>
            <person name="Hohmann S."/>
            <person name="James T.Y."/>
            <person name="LaButti K."/>
            <person name="Lapidus A."/>
            <person name="Lindquist E."/>
            <person name="Lucas S."/>
            <person name="Miller K."/>
            <person name="Shantappa S."/>
            <person name="Grigoriev I.V."/>
            <person name="Hibbett D.S."/>
            <person name="McLaughlin D.J."/>
            <person name="Spatafora J.W."/>
            <person name="Aime M.C."/>
        </authorList>
    </citation>
    <scope>NUCLEOTIDE SEQUENCE [LARGE SCALE GENOMIC DNA]</scope>
    <source>
        <strain evidence="4">ATCC MYA-4683 / CBS 633.66</strain>
    </source>
</reference>
<evidence type="ECO:0000313" key="3">
    <source>
        <dbReference type="EMBL" id="EIM21404.1"/>
    </source>
</evidence>
<dbReference type="HOGENOM" id="CLU_118853_1_0_1"/>
<dbReference type="PANTHER" id="PTHR23310">
    <property type="entry name" value="ACYL-COA-BINDING PROTEIN, ACBP"/>
    <property type="match status" value="1"/>
</dbReference>
<dbReference type="OrthoDB" id="346910at2759"/>
<proteinExistence type="predicted"/>
<dbReference type="InterPro" id="IPR035984">
    <property type="entry name" value="Acyl-CoA-binding_sf"/>
</dbReference>
<dbReference type="GO" id="GO:0000062">
    <property type="term" value="F:fatty-acyl-CoA binding"/>
    <property type="evidence" value="ECO:0007669"/>
    <property type="project" value="InterPro"/>
</dbReference>
<evidence type="ECO:0000259" key="2">
    <source>
        <dbReference type="PROSITE" id="PS51228"/>
    </source>
</evidence>
<evidence type="ECO:0000256" key="1">
    <source>
        <dbReference type="ARBA" id="ARBA00023121"/>
    </source>
</evidence>
<dbReference type="PROSITE" id="PS51228">
    <property type="entry name" value="ACB_2"/>
    <property type="match status" value="1"/>
</dbReference>
<dbReference type="eggNOG" id="KOG0817">
    <property type="taxonomic scope" value="Eukaryota"/>
</dbReference>
<feature type="domain" description="ACB" evidence="2">
    <location>
        <begin position="2"/>
        <end position="82"/>
    </location>
</feature>
<organism evidence="3 4">
    <name type="scientific">Wallemia mellicola (strain ATCC MYA-4683 / CBS 633.66)</name>
    <name type="common">Wallemia sebi (CBS 633.66)</name>
    <dbReference type="NCBI Taxonomy" id="671144"/>
    <lineage>
        <taxon>Eukaryota</taxon>
        <taxon>Fungi</taxon>
        <taxon>Dikarya</taxon>
        <taxon>Basidiomycota</taxon>
        <taxon>Wallemiomycotina</taxon>
        <taxon>Wallemiomycetes</taxon>
        <taxon>Wallemiales</taxon>
        <taxon>Wallemiaceae</taxon>
        <taxon>Wallemia</taxon>
    </lineage>
</organism>
<dbReference type="InterPro" id="IPR014352">
    <property type="entry name" value="FERM/acyl-CoA-bd_prot_sf"/>
</dbReference>
<evidence type="ECO:0000313" key="4">
    <source>
        <dbReference type="Proteomes" id="UP000005242"/>
    </source>
</evidence>
<dbReference type="RefSeq" id="XP_006958410.1">
    <property type="nucleotide sequence ID" value="XM_006958348.1"/>
</dbReference>
<dbReference type="GeneID" id="18473819"/>
<accession>I4YBR2</accession>
<dbReference type="AlphaFoldDB" id="I4YBR2"/>
<dbReference type="InterPro" id="IPR000582">
    <property type="entry name" value="Acyl-CoA-binding_protein"/>
</dbReference>
<dbReference type="EMBL" id="JH668232">
    <property type="protein sequence ID" value="EIM21404.1"/>
    <property type="molecule type" value="Genomic_DNA"/>
</dbReference>
<dbReference type="OMA" id="SEKGHPW"/>
<keyword evidence="1" id="KW-0446">Lipid-binding</keyword>
<feature type="non-terminal residue" evidence="3">
    <location>
        <position position="82"/>
    </location>
</feature>
<dbReference type="GO" id="GO:0006631">
    <property type="term" value="P:fatty acid metabolic process"/>
    <property type="evidence" value="ECO:0007669"/>
    <property type="project" value="TreeGrafter"/>
</dbReference>
<sequence length="82" mass="9494">MIDSDFEKAVNLIQELPRGSAIEIKYEEKLIMYSLFQQATEGNVIGSRPSVFNNLERVKWDAWAKQKDLSTSEAKFMYCQTL</sequence>
<dbReference type="InParanoid" id="I4YBR2"/>
<protein>
    <submittedName>
        <fullName evidence="3">Acyl-CoA binding protein</fullName>
    </submittedName>
</protein>
<dbReference type="Gene3D" id="1.20.80.10">
    <property type="match status" value="1"/>
</dbReference>
<dbReference type="SUPFAM" id="SSF47027">
    <property type="entry name" value="Acyl-CoA binding protein"/>
    <property type="match status" value="1"/>
</dbReference>
<keyword evidence="4" id="KW-1185">Reference proteome</keyword>
<dbReference type="KEGG" id="wse:WALSEDRAFT_6022"/>
<name>I4YBR2_WALMC</name>